<dbReference type="STRING" id="39950.BCB69_05290"/>
<dbReference type="SUPFAM" id="SSF53335">
    <property type="entry name" value="S-adenosyl-L-methionine-dependent methyltransferases"/>
    <property type="match status" value="1"/>
</dbReference>
<accession>A0A1B3WEJ0</accession>
<reference evidence="2" key="1">
    <citation type="submission" date="2016-08" db="EMBL/GenBank/DDBJ databases">
        <authorList>
            <person name="Holder M.E."/>
            <person name="Ajami N.J."/>
            <person name="Petrosino J.F."/>
        </authorList>
    </citation>
    <scope>NUCLEOTIDE SEQUENCE [LARGE SCALE GENOMIC DNA]</scope>
    <source>
        <strain evidence="2">F0677</strain>
    </source>
</reference>
<protein>
    <recommendedName>
        <fullName evidence="3">Spermidine synthase</fullName>
    </recommendedName>
</protein>
<evidence type="ECO:0000313" key="1">
    <source>
        <dbReference type="EMBL" id="AOH39408.1"/>
    </source>
</evidence>
<dbReference type="Gene3D" id="3.40.50.150">
    <property type="entry name" value="Vaccinia Virus protein VP39"/>
    <property type="match status" value="1"/>
</dbReference>
<proteinExistence type="predicted"/>
<sequence>MKVQQTVEIQQRCQELWEHFLIASICNDLLLGAVSDHLYLENMETLVESVDKKEKLEYLIDAITACGFGEDIREVAYQLYEGENPIAPYNELTSIWNPEDFMEEVFDKISKHIHYYSYESITDNPYYKNVKLDTTTCGAITLSTKDTLPYEFFQAYYQTYDKSNPFFYAKLGFFDRKIYFPALLENGNVWMSVVVSEIESMQKDIDLAHGKVITYGLGLGYYAFMVAAKENVESVTIIEKNPDVISLFKDKILIQFPHKDKIHIIEADALEFVKQQKDGEYDIAFSDFWGGYYDGVSLYMQFMPLTARFHKTIHTYWIESCFMEYFFRPVVMKVLMKLIEGKEVELPVRQYEVEQIQVAFEKYLLKEEIIIHSAADIDALLSPTNMILLMRSFAISYQKQFQN</sequence>
<dbReference type="RefSeq" id="WP_069177217.1">
    <property type="nucleotide sequence ID" value="NZ_CP017037.1"/>
</dbReference>
<dbReference type="InterPro" id="IPR029063">
    <property type="entry name" value="SAM-dependent_MTases_sf"/>
</dbReference>
<dbReference type="EMBL" id="CP017037">
    <property type="protein sequence ID" value="AOH39408.1"/>
    <property type="molecule type" value="Genomic_DNA"/>
</dbReference>
<dbReference type="AlphaFoldDB" id="A0A1B3WEJ0"/>
<dbReference type="CDD" id="cd02440">
    <property type="entry name" value="AdoMet_MTases"/>
    <property type="match status" value="1"/>
</dbReference>
<evidence type="ECO:0008006" key="3">
    <source>
        <dbReference type="Google" id="ProtNLM"/>
    </source>
</evidence>
<dbReference type="Proteomes" id="UP000094757">
    <property type="component" value="Chromosome"/>
</dbReference>
<organism evidence="1 2">
    <name type="scientific">Dialister pneumosintes</name>
    <dbReference type="NCBI Taxonomy" id="39950"/>
    <lineage>
        <taxon>Bacteria</taxon>
        <taxon>Bacillati</taxon>
        <taxon>Bacillota</taxon>
        <taxon>Negativicutes</taxon>
        <taxon>Veillonellales</taxon>
        <taxon>Veillonellaceae</taxon>
        <taxon>Dialister</taxon>
    </lineage>
</organism>
<name>A0A1B3WEJ0_9FIRM</name>
<evidence type="ECO:0000313" key="2">
    <source>
        <dbReference type="Proteomes" id="UP000094757"/>
    </source>
</evidence>
<gene>
    <name evidence="1" type="ORF">BCB69_05290</name>
</gene>
<dbReference type="KEGG" id="dpn:BCB69_05290"/>